<accession>A0A1Y6CSV4</accession>
<keyword evidence="1" id="KW-0472">Membrane</keyword>
<evidence type="ECO:0000256" key="1">
    <source>
        <dbReference type="SAM" id="Phobius"/>
    </source>
</evidence>
<dbReference type="STRING" id="560819.SAMN05428998_1364"/>
<dbReference type="AlphaFoldDB" id="A0A1Y6CSV4"/>
<evidence type="ECO:0000313" key="3">
    <source>
        <dbReference type="EMBL" id="SMF76932.1"/>
    </source>
</evidence>
<evidence type="ECO:0000313" key="4">
    <source>
        <dbReference type="Proteomes" id="UP000192917"/>
    </source>
</evidence>
<protein>
    <submittedName>
        <fullName evidence="3">Uncharacterized membrane protein</fullName>
    </submittedName>
</protein>
<proteinExistence type="predicted"/>
<keyword evidence="1" id="KW-1133">Transmembrane helix</keyword>
<keyword evidence="1" id="KW-0812">Transmembrane</keyword>
<dbReference type="EMBL" id="FWZX01000036">
    <property type="protein sequence ID" value="SMF76932.1"/>
    <property type="molecule type" value="Genomic_DNA"/>
</dbReference>
<feature type="transmembrane region" description="Helical" evidence="1">
    <location>
        <begin position="119"/>
        <end position="138"/>
    </location>
</feature>
<feature type="transmembrane region" description="Helical" evidence="1">
    <location>
        <begin position="12"/>
        <end position="31"/>
    </location>
</feature>
<dbReference type="RefSeq" id="WP_085125975.1">
    <property type="nucleotide sequence ID" value="NZ_FWZX01000036.1"/>
</dbReference>
<sequence>MIPLSQLHPMVVHFPIVFLLCLGVFDLVCLVRGSSISGRSCTAALSTGLAVLAGVAAGVTFLLGDMAFDIAVAHGMPEAKLEQHEGLGTWTAILALTWAVLRALAWWRGLSLEGGRKPAVVVLEIALVGMVVATAYFGGKLVYDLGVNTAWAMRG</sequence>
<gene>
    <name evidence="3" type="ORF">SAMN05428998_1364</name>
</gene>
<organism evidence="3 4">
    <name type="scientific">Tistlia consotensis USBA 355</name>
    <dbReference type="NCBI Taxonomy" id="560819"/>
    <lineage>
        <taxon>Bacteria</taxon>
        <taxon>Pseudomonadati</taxon>
        <taxon>Pseudomonadota</taxon>
        <taxon>Alphaproteobacteria</taxon>
        <taxon>Rhodospirillales</taxon>
        <taxon>Rhodovibrionaceae</taxon>
        <taxon>Tistlia</taxon>
    </lineage>
</organism>
<dbReference type="Proteomes" id="UP000192917">
    <property type="component" value="Unassembled WGS sequence"/>
</dbReference>
<name>A0A1Y6CSV4_9PROT</name>
<reference evidence="3 4" key="1">
    <citation type="submission" date="2017-04" db="EMBL/GenBank/DDBJ databases">
        <authorList>
            <person name="Afonso C.L."/>
            <person name="Miller P.J."/>
            <person name="Scott M.A."/>
            <person name="Spackman E."/>
            <person name="Goraichik I."/>
            <person name="Dimitrov K.M."/>
            <person name="Suarez D.L."/>
            <person name="Swayne D.E."/>
        </authorList>
    </citation>
    <scope>NUCLEOTIDE SEQUENCE [LARGE SCALE GENOMIC DNA]</scope>
    <source>
        <strain evidence="3 4">USBA 355</strain>
    </source>
</reference>
<evidence type="ECO:0000259" key="2">
    <source>
        <dbReference type="Pfam" id="PF09990"/>
    </source>
</evidence>
<feature type="transmembrane region" description="Helical" evidence="1">
    <location>
        <begin position="87"/>
        <end position="107"/>
    </location>
</feature>
<feature type="domain" description="DUF2231" evidence="2">
    <location>
        <begin position="7"/>
        <end position="149"/>
    </location>
</feature>
<keyword evidence="4" id="KW-1185">Reference proteome</keyword>
<feature type="transmembrane region" description="Helical" evidence="1">
    <location>
        <begin position="43"/>
        <end position="67"/>
    </location>
</feature>
<dbReference type="InterPro" id="IPR019251">
    <property type="entry name" value="DUF2231_TM"/>
</dbReference>
<dbReference type="Pfam" id="PF09990">
    <property type="entry name" value="DUF2231"/>
    <property type="match status" value="1"/>
</dbReference>